<keyword evidence="4" id="KW-0540">Nuclease</keyword>
<sequence>MPLKRDLDFLTSGSRGWAENYSDEGELFIRITNLTRGSIGLDLTDIQRVAVPDGAEGSRTKVRSGDVLFSITAYLGSVAVVPDALESAYVSQHVALARFHQLRLTSKWVGFVALSVVGQAWFGMKSYGGTKIQLSLDDVRDLPTPVAPVDEQRAIAAFLDRETAKIDELVAEQRRLMELLKEKRQAVISHAVMKGLNPDAPMKPSGIEWLGEVPAHWEFNRIANVFREVGEPGTAELPILSVSIHHGVSDKEIAEDELERKVTRSDDRSKYKQVSPGDLVYNMMRAWQGGFGTVTVMGMVSPAYVVARPLKMVKTAYIEHLLRTPQAIEQMRRHSRGVTDFRLRLYWDEFKNIRVALPPIEETTAICAKISELEERFSAMSAESAESIRLLQERRTALISAAVTGQIDVRALSPTKAMEATT</sequence>
<gene>
    <name evidence="4" type="ORF">E4Q23_21835</name>
</gene>
<accession>A0ABX1U325</accession>
<evidence type="ECO:0000256" key="2">
    <source>
        <dbReference type="ARBA" id="ARBA00023125"/>
    </source>
</evidence>
<feature type="coiled-coil region" evidence="3">
    <location>
        <begin position="159"/>
        <end position="186"/>
    </location>
</feature>
<evidence type="ECO:0000256" key="1">
    <source>
        <dbReference type="ARBA" id="ARBA00022747"/>
    </source>
</evidence>
<dbReference type="PANTHER" id="PTHR43140:SF1">
    <property type="entry name" value="TYPE I RESTRICTION ENZYME ECOKI SPECIFICITY SUBUNIT"/>
    <property type="match status" value="1"/>
</dbReference>
<dbReference type="EMBL" id="SPMY01000111">
    <property type="protein sequence ID" value="NMQ30163.1"/>
    <property type="molecule type" value="Genomic_DNA"/>
</dbReference>
<dbReference type="RefSeq" id="WP_169068570.1">
    <property type="nucleotide sequence ID" value="NZ_SPMY01000111.1"/>
</dbReference>
<keyword evidence="2" id="KW-0238">DNA-binding</keyword>
<dbReference type="Proteomes" id="UP000749010">
    <property type="component" value="Unassembled WGS sequence"/>
</dbReference>
<organism evidence="4 5">
    <name type="scientific">Candidatus Accumulibacter phosphatis</name>
    <dbReference type="NCBI Taxonomy" id="327160"/>
    <lineage>
        <taxon>Bacteria</taxon>
        <taxon>Pseudomonadati</taxon>
        <taxon>Pseudomonadota</taxon>
        <taxon>Betaproteobacteria</taxon>
        <taxon>Candidatus Accumulibacter</taxon>
    </lineage>
</organism>
<proteinExistence type="predicted"/>
<dbReference type="Gene3D" id="3.90.220.20">
    <property type="entry name" value="DNA methylase specificity domains"/>
    <property type="match status" value="2"/>
</dbReference>
<dbReference type="GO" id="GO:0004519">
    <property type="term" value="F:endonuclease activity"/>
    <property type="evidence" value="ECO:0007669"/>
    <property type="project" value="UniProtKB-KW"/>
</dbReference>
<dbReference type="InterPro" id="IPR051212">
    <property type="entry name" value="Type-I_RE_S_subunit"/>
</dbReference>
<protein>
    <submittedName>
        <fullName evidence="4">Restriction endonuclease subunit S</fullName>
    </submittedName>
</protein>
<comment type="caution">
    <text evidence="4">The sequence shown here is derived from an EMBL/GenBank/DDBJ whole genome shotgun (WGS) entry which is preliminary data.</text>
</comment>
<keyword evidence="3" id="KW-0175">Coiled coil</keyword>
<dbReference type="SUPFAM" id="SSF116734">
    <property type="entry name" value="DNA methylase specificity domain"/>
    <property type="match status" value="2"/>
</dbReference>
<dbReference type="InterPro" id="IPR044946">
    <property type="entry name" value="Restrct_endonuc_typeI_TRD_sf"/>
</dbReference>
<reference evidence="4 5" key="1">
    <citation type="submission" date="2019-03" db="EMBL/GenBank/DDBJ databases">
        <title>Metabolic reconstructions from genomes of highly enriched 'Candidatus Accumulibacter' and 'Candidatus Competibacter' bioreactor populations.</title>
        <authorList>
            <person name="Annavajhala M.K."/>
            <person name="Welles L."/>
            <person name="Abbas B."/>
            <person name="Sorokin D."/>
            <person name="Park H."/>
            <person name="Van Loosdrecht M."/>
            <person name="Chandran K."/>
        </authorList>
    </citation>
    <scope>NUCLEOTIDE SEQUENCE [LARGE SCALE GENOMIC DNA]</scope>
    <source>
        <strain evidence="4 5">SBR_S</strain>
    </source>
</reference>
<keyword evidence="4" id="KW-0255">Endonuclease</keyword>
<evidence type="ECO:0000313" key="5">
    <source>
        <dbReference type="Proteomes" id="UP000749010"/>
    </source>
</evidence>
<keyword evidence="1" id="KW-0680">Restriction system</keyword>
<keyword evidence="5" id="KW-1185">Reference proteome</keyword>
<evidence type="ECO:0000313" key="4">
    <source>
        <dbReference type="EMBL" id="NMQ30163.1"/>
    </source>
</evidence>
<keyword evidence="4" id="KW-0378">Hydrolase</keyword>
<evidence type="ECO:0000256" key="3">
    <source>
        <dbReference type="SAM" id="Coils"/>
    </source>
</evidence>
<dbReference type="PANTHER" id="PTHR43140">
    <property type="entry name" value="TYPE-1 RESTRICTION ENZYME ECOKI SPECIFICITY PROTEIN"/>
    <property type="match status" value="1"/>
</dbReference>
<name>A0ABX1U325_9PROT</name>
<dbReference type="Gene3D" id="1.10.287.1120">
    <property type="entry name" value="Bipartite methylase S protein"/>
    <property type="match status" value="1"/>
</dbReference>